<reference evidence="3" key="1">
    <citation type="submission" date="2025-08" db="UniProtKB">
        <authorList>
            <consortium name="Ensembl"/>
        </authorList>
    </citation>
    <scope>IDENTIFICATION</scope>
</reference>
<feature type="compositionally biased region" description="Polar residues" evidence="1">
    <location>
        <begin position="508"/>
        <end position="518"/>
    </location>
</feature>
<feature type="region of interest" description="Disordered" evidence="1">
    <location>
        <begin position="494"/>
        <end position="533"/>
    </location>
</feature>
<feature type="compositionally biased region" description="Polar residues" evidence="1">
    <location>
        <begin position="183"/>
        <end position="202"/>
    </location>
</feature>
<organism evidence="3 4">
    <name type="scientific">Mola mola</name>
    <name type="common">Ocean sunfish</name>
    <name type="synonym">Tetraodon mola</name>
    <dbReference type="NCBI Taxonomy" id="94237"/>
    <lineage>
        <taxon>Eukaryota</taxon>
        <taxon>Metazoa</taxon>
        <taxon>Chordata</taxon>
        <taxon>Craniata</taxon>
        <taxon>Vertebrata</taxon>
        <taxon>Euteleostomi</taxon>
        <taxon>Actinopterygii</taxon>
        <taxon>Neopterygii</taxon>
        <taxon>Teleostei</taxon>
        <taxon>Neoteleostei</taxon>
        <taxon>Acanthomorphata</taxon>
        <taxon>Eupercaria</taxon>
        <taxon>Tetraodontiformes</taxon>
        <taxon>Molidae</taxon>
        <taxon>Mola</taxon>
    </lineage>
</organism>
<feature type="transmembrane region" description="Helical" evidence="2">
    <location>
        <begin position="314"/>
        <end position="335"/>
    </location>
</feature>
<dbReference type="Pfam" id="PF09746">
    <property type="entry name" value="Membralin"/>
    <property type="match status" value="1"/>
</dbReference>
<evidence type="ECO:0000313" key="4">
    <source>
        <dbReference type="Proteomes" id="UP000261620"/>
    </source>
</evidence>
<dbReference type="Ensembl" id="ENSMMOT00000010562.1">
    <property type="protein sequence ID" value="ENSMMOP00000010381.1"/>
    <property type="gene ID" value="ENSMMOG00000008008.1"/>
</dbReference>
<dbReference type="PANTHER" id="PTHR21650:SF4">
    <property type="entry name" value="MEMBRALIN"/>
    <property type="match status" value="1"/>
</dbReference>
<keyword evidence="2" id="KW-0812">Transmembrane</keyword>
<keyword evidence="2" id="KW-1133">Transmembrane helix</keyword>
<evidence type="ECO:0000256" key="2">
    <source>
        <dbReference type="SAM" id="Phobius"/>
    </source>
</evidence>
<feature type="transmembrane region" description="Helical" evidence="2">
    <location>
        <begin position="355"/>
        <end position="374"/>
    </location>
</feature>
<proteinExistence type="predicted"/>
<dbReference type="Proteomes" id="UP000261620">
    <property type="component" value="Unplaced"/>
</dbReference>
<dbReference type="GO" id="GO:1904294">
    <property type="term" value="P:positive regulation of ERAD pathway"/>
    <property type="evidence" value="ECO:0007669"/>
    <property type="project" value="TreeGrafter"/>
</dbReference>
<keyword evidence="2" id="KW-0472">Membrane</keyword>
<evidence type="ECO:0000313" key="3">
    <source>
        <dbReference type="Ensembl" id="ENSMMOP00000010381.1"/>
    </source>
</evidence>
<feature type="transmembrane region" description="Helical" evidence="2">
    <location>
        <begin position="41"/>
        <end position="64"/>
    </location>
</feature>
<dbReference type="PANTHER" id="PTHR21650">
    <property type="entry name" value="MEMBRALIN/KINETOCHORE PROTEIN NUF2"/>
    <property type="match status" value="1"/>
</dbReference>
<feature type="region of interest" description="Disordered" evidence="1">
    <location>
        <begin position="168"/>
        <end position="202"/>
    </location>
</feature>
<feature type="compositionally biased region" description="Gly residues" evidence="1">
    <location>
        <begin position="168"/>
        <end position="182"/>
    </location>
</feature>
<evidence type="ECO:0000256" key="1">
    <source>
        <dbReference type="SAM" id="MobiDB-lite"/>
    </source>
</evidence>
<feature type="region of interest" description="Disordered" evidence="1">
    <location>
        <begin position="1"/>
        <end position="26"/>
    </location>
</feature>
<dbReference type="AlphaFoldDB" id="A0A3Q3W2L4"/>
<feature type="compositionally biased region" description="Gly residues" evidence="1">
    <location>
        <begin position="571"/>
        <end position="581"/>
    </location>
</feature>
<dbReference type="InterPro" id="IPR019144">
    <property type="entry name" value="Membralin"/>
</dbReference>
<dbReference type="STRING" id="94237.ENSMMOP00000010381"/>
<protein>
    <submittedName>
        <fullName evidence="3">Uncharacterized protein</fullName>
    </submittedName>
</protein>
<feature type="region of interest" description="Disordered" evidence="1">
    <location>
        <begin position="594"/>
        <end position="654"/>
    </location>
</feature>
<sequence>MSENQGNNVPLNNNNNNNMGPNRIRNPNMNQNPLINVRDRLFHALFFKMAVTYALFVLFILAYIHIAFSRSPINCLEVVRERWPRDGILRVEIQRNSSRASVFLQHYDATGLHEDLEAEQAGGGGVVGLGLAALQDEEEEEEMTVEMFDNSSVQFELDIEPRLKPSLLGGGGGAGKRGGGGVNDSQDVSFSQTTKGTQPLQDSVSELEMMTRAVWPQEEYIVEYSLEYGFLRLSQSTRQRLNIPVMVVTLDPMKDECFGDGFSRFLLDEFLGYDDILMSSVKALAENEENKGFLRNVVSGEHYRFVSMWMARTSYLAAFVIMVIFTLSVSMLLRYSHHQIFVFIVDLLQMLEMNMTIAFPAAPLLTVILALVGMEAIMSEFFNDTTTAFYIILIVWLADQYDAICCHTNTSKRHWLRFFYLYHFAFYAYHYRFNGQYSSLALVTSWLFIQHSMIYFFHHYELPAILQQIRIQEMLLQNQQGGQANQTALQDNLNNNHSTAAAPEPGPANTNQPGLQTDPQPPSSALGAPGGGEVRSELNWVAQTAAIIAEALSNQQPPSADSADRAPGDQGAAGGQGAAGVAGAGEGVVAEFWMGGEDDPHNVSGEIKPTVSQSDPPVTGLQPEEVGPPKTVCPPSQSPGTDWDCRAAEQNPDP</sequence>
<dbReference type="GO" id="GO:0034976">
    <property type="term" value="P:response to endoplasmic reticulum stress"/>
    <property type="evidence" value="ECO:0007669"/>
    <property type="project" value="TreeGrafter"/>
</dbReference>
<name>A0A3Q3W2L4_MOLML</name>
<reference evidence="3" key="2">
    <citation type="submission" date="2025-09" db="UniProtKB">
        <authorList>
            <consortium name="Ensembl"/>
        </authorList>
    </citation>
    <scope>IDENTIFICATION</scope>
</reference>
<accession>A0A3Q3W2L4</accession>
<dbReference type="OMA" id="TELPHND"/>
<dbReference type="GO" id="GO:0005783">
    <property type="term" value="C:endoplasmic reticulum"/>
    <property type="evidence" value="ECO:0007669"/>
    <property type="project" value="TreeGrafter"/>
</dbReference>
<keyword evidence="4" id="KW-1185">Reference proteome</keyword>
<feature type="region of interest" description="Disordered" evidence="1">
    <location>
        <begin position="554"/>
        <end position="581"/>
    </location>
</feature>
<feature type="transmembrane region" description="Helical" evidence="2">
    <location>
        <begin position="381"/>
        <end position="398"/>
    </location>
</feature>